<dbReference type="EMBL" id="NTGA01000016">
    <property type="protein sequence ID" value="PAY23265.1"/>
    <property type="molecule type" value="Genomic_DNA"/>
</dbReference>
<gene>
    <name evidence="1" type="ORF">CEY15_09465</name>
</gene>
<evidence type="ECO:0000313" key="1">
    <source>
        <dbReference type="EMBL" id="PAY23265.1"/>
    </source>
</evidence>
<name>A0A2A2WQ39_9ACTN</name>
<sequence length="85" mass="8174">MIPNGGMTASYSQGAATCDLAVNASTVGPVPYDNGTGIANAVSQSGVNFTATQSGSIPCPTSGTALATTELQLELDGGGNPVVGA</sequence>
<comment type="caution">
    <text evidence="1">The sequence shown here is derived from an EMBL/GenBank/DDBJ whole genome shotgun (WGS) entry which is preliminary data.</text>
</comment>
<dbReference type="AlphaFoldDB" id="A0A2A2WQ39"/>
<organism evidence="1 2">
    <name type="scientific">Dietzia natronolimnaea</name>
    <dbReference type="NCBI Taxonomy" id="161920"/>
    <lineage>
        <taxon>Bacteria</taxon>
        <taxon>Bacillati</taxon>
        <taxon>Actinomycetota</taxon>
        <taxon>Actinomycetes</taxon>
        <taxon>Mycobacteriales</taxon>
        <taxon>Dietziaceae</taxon>
        <taxon>Dietzia</taxon>
    </lineage>
</organism>
<reference evidence="2" key="1">
    <citation type="submission" date="2017-09" db="EMBL/GenBank/DDBJ databases">
        <authorList>
            <person name="Zhang Y."/>
            <person name="Huang X."/>
            <person name="Liu J."/>
            <person name="Lu L."/>
            <person name="Peng K."/>
        </authorList>
    </citation>
    <scope>NUCLEOTIDE SEQUENCE [LARGE SCALE GENOMIC DNA]</scope>
    <source>
        <strain evidence="2">S-XJ-1</strain>
    </source>
</reference>
<proteinExistence type="predicted"/>
<dbReference type="Proteomes" id="UP000218810">
    <property type="component" value="Unassembled WGS sequence"/>
</dbReference>
<accession>A0A2A2WQ39</accession>
<protein>
    <submittedName>
        <fullName evidence="1">Uncharacterized protein</fullName>
    </submittedName>
</protein>
<keyword evidence="2" id="KW-1185">Reference proteome</keyword>
<evidence type="ECO:0000313" key="2">
    <source>
        <dbReference type="Proteomes" id="UP000218810"/>
    </source>
</evidence>